<comment type="caution">
    <text evidence="1">The sequence shown here is derived from an EMBL/GenBank/DDBJ whole genome shotgun (WGS) entry which is preliminary data.</text>
</comment>
<dbReference type="RefSeq" id="WP_372265747.1">
    <property type="nucleotide sequence ID" value="NZ_JBFRUW010000022.1"/>
</dbReference>
<evidence type="ECO:0000313" key="2">
    <source>
        <dbReference type="Proteomes" id="UP001570417"/>
    </source>
</evidence>
<protein>
    <recommendedName>
        <fullName evidence="3">Lipopolysaccharide biosynthesis protein</fullName>
    </recommendedName>
</protein>
<sequence>MENIIVFGFSNEYESIDIDTLSKRFNVKKIQFNPIVVSVLLRLNKVAPIIFSHLFKHLIKFSLKGLSGKWTLVCSDNELYMNSLCIDSALITRKVVVIRNTITKISEQFLLTGVDYYSFDKGDCNKYGFNYYEQYCSGSEIIKNDKNDLEKYPEVYDLYFLGLDKGRKVIVEGISNVYDNGKNKIIIVNQAIGIKDKIKKYLFKDSTFSGISYQEHINNILMCKVVIDINQAGQNGITMRPIEALLAEKKLVTNNKKILECDFYHPNNVLIIDSQEDLTYQGIIDFIQLDFIKTTTFDNRNIVNFFSKSVFGR</sequence>
<evidence type="ECO:0008006" key="3">
    <source>
        <dbReference type="Google" id="ProtNLM"/>
    </source>
</evidence>
<keyword evidence="2" id="KW-1185">Reference proteome</keyword>
<reference evidence="1 2" key="1">
    <citation type="journal article" date="2024" name="ISME J.">
        <title>Tailless and filamentous prophages are predominant in marine Vibrio.</title>
        <authorList>
            <person name="Steensen K."/>
            <person name="Seneca J."/>
            <person name="Bartlau N."/>
            <person name="Yu X.A."/>
            <person name="Hussain F.A."/>
            <person name="Polz M.F."/>
        </authorList>
    </citation>
    <scope>NUCLEOTIDE SEQUENCE [LARGE SCALE GENOMIC DNA]</scope>
    <source>
        <strain evidence="1 2">10N.222.51.A1</strain>
    </source>
</reference>
<dbReference type="EMBL" id="JBFRUW010000022">
    <property type="protein sequence ID" value="MFA0568291.1"/>
    <property type="molecule type" value="Genomic_DNA"/>
</dbReference>
<evidence type="ECO:0000313" key="1">
    <source>
        <dbReference type="EMBL" id="MFA0568291.1"/>
    </source>
</evidence>
<gene>
    <name evidence="1" type="ORF">AB4566_08375</name>
</gene>
<proteinExistence type="predicted"/>
<accession>A0ABV4NAC8</accession>
<name>A0ABV4NAC8_9VIBR</name>
<organism evidence="1 2">
    <name type="scientific">Vibrio gallaecicus</name>
    <dbReference type="NCBI Taxonomy" id="552386"/>
    <lineage>
        <taxon>Bacteria</taxon>
        <taxon>Pseudomonadati</taxon>
        <taxon>Pseudomonadota</taxon>
        <taxon>Gammaproteobacteria</taxon>
        <taxon>Vibrionales</taxon>
        <taxon>Vibrionaceae</taxon>
        <taxon>Vibrio</taxon>
    </lineage>
</organism>
<dbReference type="Proteomes" id="UP001570417">
    <property type="component" value="Unassembled WGS sequence"/>
</dbReference>